<dbReference type="PROSITE" id="PS51332">
    <property type="entry name" value="B12_BINDING"/>
    <property type="match status" value="1"/>
</dbReference>
<dbReference type="PANTHER" id="PTHR45833:SF1">
    <property type="entry name" value="METHIONINE SYNTHASE"/>
    <property type="match status" value="1"/>
</dbReference>
<dbReference type="PANTHER" id="PTHR45833">
    <property type="entry name" value="METHIONINE SYNTHASE"/>
    <property type="match status" value="1"/>
</dbReference>
<sequence length="379" mass="40427">MIRTAGEPPPEFDDRARAFWDAIVGGDEYAAADAMAAALDEGAAAETLLLEVIAPLQARVGREWAANRLTVAQEHTATAINERVIGTMAHHPAVRRGMQEHRGAPRGRVAVACIDGEWHALPARILAEVLRLRGWQVDYLGAQVPTPHLISHVHRTNPAVVALSSSIATRLPAAHAAITACQVTGTPVMVGGAAYGPGGHYASLLGADAWAPDARAAAARLAEGPLPKPPLVHQAVDDLPHLADQEYTHVTRTAQGLVRHVLAGLQSRFPAMADYTDRQRRHTAEDIAHIVDFLGAALYVDDPDLFTGFAGWIAGILAARDVPPHSLLPALDLLADQLVDYPRATDLLSRARDTVRSGLPEPTGTPSEGESGIFRERTA</sequence>
<evidence type="ECO:0000256" key="1">
    <source>
        <dbReference type="ARBA" id="ARBA00022723"/>
    </source>
</evidence>
<dbReference type="EMBL" id="JAXCEH010000005">
    <property type="protein sequence ID" value="MFA1554131.1"/>
    <property type="molecule type" value="Genomic_DNA"/>
</dbReference>
<dbReference type="InterPro" id="IPR036724">
    <property type="entry name" value="Cobalamin-bd_sf"/>
</dbReference>
<comment type="caution">
    <text evidence="5">The sequence shown here is derived from an EMBL/GenBank/DDBJ whole genome shotgun (WGS) entry which is preliminary data.</text>
</comment>
<dbReference type="RefSeq" id="WP_371940523.1">
    <property type="nucleotide sequence ID" value="NZ_JAXCEH010000005.1"/>
</dbReference>
<feature type="domain" description="B12-binding" evidence="4">
    <location>
        <begin position="106"/>
        <end position="232"/>
    </location>
</feature>
<feature type="region of interest" description="Disordered" evidence="3">
    <location>
        <begin position="352"/>
        <end position="379"/>
    </location>
</feature>
<name>A0ABV4QUK9_9ACTN</name>
<keyword evidence="2" id="KW-0170">Cobalt</keyword>
<accession>A0ABV4QUK9</accession>
<keyword evidence="6" id="KW-1185">Reference proteome</keyword>
<dbReference type="CDD" id="cd02065">
    <property type="entry name" value="B12-binding_like"/>
    <property type="match status" value="1"/>
</dbReference>
<dbReference type="Gene3D" id="1.10.1240.10">
    <property type="entry name" value="Methionine synthase domain"/>
    <property type="match status" value="1"/>
</dbReference>
<evidence type="ECO:0000256" key="3">
    <source>
        <dbReference type="SAM" id="MobiDB-lite"/>
    </source>
</evidence>
<dbReference type="Proteomes" id="UP001569904">
    <property type="component" value="Unassembled WGS sequence"/>
</dbReference>
<dbReference type="InterPro" id="IPR003759">
    <property type="entry name" value="Cbl-bd_cap"/>
</dbReference>
<dbReference type="Pfam" id="PF02607">
    <property type="entry name" value="B12-binding_2"/>
    <property type="match status" value="1"/>
</dbReference>
<keyword evidence="1" id="KW-0479">Metal-binding</keyword>
<dbReference type="Pfam" id="PF02310">
    <property type="entry name" value="B12-binding"/>
    <property type="match status" value="1"/>
</dbReference>
<evidence type="ECO:0000313" key="6">
    <source>
        <dbReference type="Proteomes" id="UP001569904"/>
    </source>
</evidence>
<proteinExistence type="predicted"/>
<organism evidence="5 6">
    <name type="scientific">Actinomadura chokoriensis</name>
    <dbReference type="NCBI Taxonomy" id="454156"/>
    <lineage>
        <taxon>Bacteria</taxon>
        <taxon>Bacillati</taxon>
        <taxon>Actinomycetota</taxon>
        <taxon>Actinomycetes</taxon>
        <taxon>Streptosporangiales</taxon>
        <taxon>Thermomonosporaceae</taxon>
        <taxon>Actinomadura</taxon>
    </lineage>
</organism>
<evidence type="ECO:0000256" key="2">
    <source>
        <dbReference type="ARBA" id="ARBA00023285"/>
    </source>
</evidence>
<gene>
    <name evidence="5" type="ORF">SM436_10580</name>
</gene>
<evidence type="ECO:0000313" key="5">
    <source>
        <dbReference type="EMBL" id="MFA1554131.1"/>
    </source>
</evidence>
<dbReference type="InterPro" id="IPR036594">
    <property type="entry name" value="Meth_synthase_dom"/>
</dbReference>
<reference evidence="5 6" key="1">
    <citation type="submission" date="2023-11" db="EMBL/GenBank/DDBJ databases">
        <title>Actinomadura monticuli sp. nov., isolated from volcanic ash.</title>
        <authorList>
            <person name="Lee S.D."/>
            <person name="Yang H."/>
            <person name="Kim I.S."/>
        </authorList>
    </citation>
    <scope>NUCLEOTIDE SEQUENCE [LARGE SCALE GENOMIC DNA]</scope>
    <source>
        <strain evidence="5 6">DSM 45346</strain>
    </source>
</reference>
<dbReference type="SUPFAM" id="SSF52242">
    <property type="entry name" value="Cobalamin (vitamin B12)-binding domain"/>
    <property type="match status" value="1"/>
</dbReference>
<dbReference type="Gene3D" id="3.40.50.280">
    <property type="entry name" value="Cobalamin-binding domain"/>
    <property type="match status" value="1"/>
</dbReference>
<evidence type="ECO:0000259" key="4">
    <source>
        <dbReference type="PROSITE" id="PS51332"/>
    </source>
</evidence>
<dbReference type="InterPro" id="IPR050554">
    <property type="entry name" value="Met_Synthase/Corrinoid"/>
</dbReference>
<dbReference type="InterPro" id="IPR006158">
    <property type="entry name" value="Cobalamin-bd"/>
</dbReference>
<protein>
    <submittedName>
        <fullName evidence="5">Cobalamin-dependent protein</fullName>
    </submittedName>
</protein>